<keyword evidence="2" id="KW-0472">Membrane</keyword>
<keyword evidence="2" id="KW-1133">Transmembrane helix</keyword>
<feature type="transmembrane region" description="Helical" evidence="2">
    <location>
        <begin position="71"/>
        <end position="89"/>
    </location>
</feature>
<evidence type="ECO:0000313" key="3">
    <source>
        <dbReference type="EMBL" id="TRM67309.1"/>
    </source>
</evidence>
<feature type="transmembrane region" description="Helical" evidence="2">
    <location>
        <begin position="12"/>
        <end position="36"/>
    </location>
</feature>
<proteinExistence type="predicted"/>
<feature type="compositionally biased region" description="Basic and acidic residues" evidence="1">
    <location>
        <begin position="165"/>
        <end position="181"/>
    </location>
</feature>
<evidence type="ECO:0000313" key="4">
    <source>
        <dbReference type="Proteomes" id="UP000320762"/>
    </source>
</evidence>
<reference evidence="3 4" key="1">
    <citation type="journal article" date="2019" name="New Phytol.">
        <title>Comparative genomics reveals unique wood-decay strategies and fruiting body development in the Schizophyllaceae.</title>
        <authorList>
            <person name="Almasi E."/>
            <person name="Sahu N."/>
            <person name="Krizsan K."/>
            <person name="Balint B."/>
            <person name="Kovacs G.M."/>
            <person name="Kiss B."/>
            <person name="Cseklye J."/>
            <person name="Drula E."/>
            <person name="Henrissat B."/>
            <person name="Nagy I."/>
            <person name="Chovatia M."/>
            <person name="Adam C."/>
            <person name="LaButti K."/>
            <person name="Lipzen A."/>
            <person name="Riley R."/>
            <person name="Grigoriev I.V."/>
            <person name="Nagy L.G."/>
        </authorList>
    </citation>
    <scope>NUCLEOTIDE SEQUENCE [LARGE SCALE GENOMIC DNA]</scope>
    <source>
        <strain evidence="3 4">NL-1724</strain>
    </source>
</reference>
<organism evidence="3 4">
    <name type="scientific">Schizophyllum amplum</name>
    <dbReference type="NCBI Taxonomy" id="97359"/>
    <lineage>
        <taxon>Eukaryota</taxon>
        <taxon>Fungi</taxon>
        <taxon>Dikarya</taxon>
        <taxon>Basidiomycota</taxon>
        <taxon>Agaricomycotina</taxon>
        <taxon>Agaricomycetes</taxon>
        <taxon>Agaricomycetidae</taxon>
        <taxon>Agaricales</taxon>
        <taxon>Schizophyllaceae</taxon>
        <taxon>Schizophyllum</taxon>
    </lineage>
</organism>
<dbReference type="EMBL" id="VDMD01000002">
    <property type="protein sequence ID" value="TRM67309.1"/>
    <property type="molecule type" value="Genomic_DNA"/>
</dbReference>
<accession>A0A550CRD5</accession>
<dbReference type="Proteomes" id="UP000320762">
    <property type="component" value="Unassembled WGS sequence"/>
</dbReference>
<comment type="caution">
    <text evidence="3">The sequence shown here is derived from an EMBL/GenBank/DDBJ whole genome shotgun (WGS) entry which is preliminary data.</text>
</comment>
<protein>
    <recommendedName>
        <fullName evidence="5">Transmembrane protein</fullName>
    </recommendedName>
</protein>
<gene>
    <name evidence="3" type="ORF">BD626DRAFT_99023</name>
</gene>
<dbReference type="AlphaFoldDB" id="A0A550CRD5"/>
<evidence type="ECO:0000256" key="1">
    <source>
        <dbReference type="SAM" id="MobiDB-lite"/>
    </source>
</evidence>
<feature type="region of interest" description="Disordered" evidence="1">
    <location>
        <begin position="157"/>
        <end position="181"/>
    </location>
</feature>
<evidence type="ECO:0008006" key="5">
    <source>
        <dbReference type="Google" id="ProtNLM"/>
    </source>
</evidence>
<keyword evidence="2" id="KW-0812">Transmembrane</keyword>
<evidence type="ECO:0000256" key="2">
    <source>
        <dbReference type="SAM" id="Phobius"/>
    </source>
</evidence>
<sequence length="181" mass="20351">MFIFTSTFTFTFLCSLTHMFTFIFLCVGLSLRVALLSYASPFTPRASALPFPYLSLPFLSRARRHSPPAPLHHVVPLLSFPFASALLSFPPCVARFLSRRSSFLRASLLSFRTSALLSFPPCVARFLSRRSSLCVRRRSPPFAPLLYTSRPSLSRASNHTLNAEPHAERRTLNHTARSTDT</sequence>
<name>A0A550CRD5_9AGAR</name>
<keyword evidence="4" id="KW-1185">Reference proteome</keyword>